<evidence type="ECO:0000256" key="1">
    <source>
        <dbReference type="SAM" id="SignalP"/>
    </source>
</evidence>
<feature type="chain" id="PRO_5045845657" description="Lipoprotein" evidence="1">
    <location>
        <begin position="33"/>
        <end position="138"/>
    </location>
</feature>
<dbReference type="Proteomes" id="UP001371391">
    <property type="component" value="Unassembled WGS sequence"/>
</dbReference>
<feature type="signal peptide" evidence="1">
    <location>
        <begin position="1"/>
        <end position="32"/>
    </location>
</feature>
<evidence type="ECO:0000313" key="3">
    <source>
        <dbReference type="Proteomes" id="UP001371391"/>
    </source>
</evidence>
<dbReference type="EMBL" id="JBAKAW010000020">
    <property type="protein sequence ID" value="MEL0656970.1"/>
    <property type="molecule type" value="Genomic_DNA"/>
</dbReference>
<evidence type="ECO:0008006" key="4">
    <source>
        <dbReference type="Google" id="ProtNLM"/>
    </source>
</evidence>
<keyword evidence="1" id="KW-0732">Signal</keyword>
<reference evidence="2 3" key="1">
    <citation type="submission" date="2024-02" db="EMBL/GenBank/DDBJ databases">
        <title>Bacteria isolated from the canopy kelp, Nereocystis luetkeana.</title>
        <authorList>
            <person name="Pfister C.A."/>
            <person name="Younker I.T."/>
            <person name="Light S.H."/>
        </authorList>
    </citation>
    <scope>NUCLEOTIDE SEQUENCE [LARGE SCALE GENOMIC DNA]</scope>
    <source>
        <strain evidence="2 3">TI.1.03</strain>
    </source>
</reference>
<protein>
    <recommendedName>
        <fullName evidence="4">Lipoprotein</fullName>
    </recommendedName>
</protein>
<proteinExistence type="predicted"/>
<organism evidence="2 3">
    <name type="scientific">Pseudoalteromonas issachenkonii</name>
    <dbReference type="NCBI Taxonomy" id="152297"/>
    <lineage>
        <taxon>Bacteria</taxon>
        <taxon>Pseudomonadati</taxon>
        <taxon>Pseudomonadota</taxon>
        <taxon>Gammaproteobacteria</taxon>
        <taxon>Alteromonadales</taxon>
        <taxon>Pseudoalteromonadaceae</taxon>
        <taxon>Pseudoalteromonas</taxon>
    </lineage>
</organism>
<sequence>MEIYSVMLKKIFISTLPLLALAGCGSTPPIQAQDKTVSYQGKVYVFGGQYDKKLKEIQLTVNGDPLLKGRFPPYTPTLTLASDYQNVNISSYCYFGSVLSSQAGVFGVVAGAIQSSNSKSGDKCDVKIGGETIESLYF</sequence>
<keyword evidence="3" id="KW-1185">Reference proteome</keyword>
<comment type="caution">
    <text evidence="2">The sequence shown here is derived from an EMBL/GenBank/DDBJ whole genome shotgun (WGS) entry which is preliminary data.</text>
</comment>
<accession>A0ABU9H513</accession>
<gene>
    <name evidence="2" type="ORF">V6257_18260</name>
</gene>
<evidence type="ECO:0000313" key="2">
    <source>
        <dbReference type="EMBL" id="MEL0656970.1"/>
    </source>
</evidence>
<dbReference type="RefSeq" id="WP_341603862.1">
    <property type="nucleotide sequence ID" value="NZ_JBAKAW010000020.1"/>
</dbReference>
<name>A0ABU9H513_9GAMM</name>